<dbReference type="AlphaFoldDB" id="A0A6J6TQS3"/>
<organism evidence="1">
    <name type="scientific">freshwater metagenome</name>
    <dbReference type="NCBI Taxonomy" id="449393"/>
    <lineage>
        <taxon>unclassified sequences</taxon>
        <taxon>metagenomes</taxon>
        <taxon>ecological metagenomes</taxon>
    </lineage>
</organism>
<accession>A0A6J6TQS3</accession>
<reference evidence="1" key="1">
    <citation type="submission" date="2020-05" db="EMBL/GenBank/DDBJ databases">
        <authorList>
            <person name="Chiriac C."/>
            <person name="Salcher M."/>
            <person name="Ghai R."/>
            <person name="Kavagutti S V."/>
        </authorList>
    </citation>
    <scope>NUCLEOTIDE SEQUENCE</scope>
</reference>
<sequence length="176" mass="18656">MERIVLGDLLVLRDVDHDAVVADGEGASSALRMGGVPLRSLASFSLGGHTCRSGLADASGTAVAGKLLPQPVVLEVSGCPVSIWRLPEWHVGDWTVVHLVLVTRDGAEVPRAVHRDLLGRLQVEHRGRPSPYAGSGSFGGGHIVQFTVELPGVLTDVEVSLQPLTRPGDAWEPVRL</sequence>
<name>A0A6J6TQS3_9ZZZZ</name>
<evidence type="ECO:0000313" key="1">
    <source>
        <dbReference type="EMBL" id="CAB4748659.1"/>
    </source>
</evidence>
<gene>
    <name evidence="1" type="ORF">UFOPK2761_01829</name>
</gene>
<protein>
    <submittedName>
        <fullName evidence="1">Unannotated protein</fullName>
    </submittedName>
</protein>
<dbReference type="EMBL" id="CAEZYQ010000013">
    <property type="protein sequence ID" value="CAB4748659.1"/>
    <property type="molecule type" value="Genomic_DNA"/>
</dbReference>
<proteinExistence type="predicted"/>